<dbReference type="RefSeq" id="WP_193179704.1">
    <property type="nucleotide sequence ID" value="NZ_JACVXA010000007.1"/>
</dbReference>
<evidence type="ECO:0000313" key="2">
    <source>
        <dbReference type="EMBL" id="MBE3637283.1"/>
    </source>
</evidence>
<dbReference type="AlphaFoldDB" id="A0A8J6YWE8"/>
<protein>
    <submittedName>
        <fullName evidence="2">DUF1446 domain-containing protein</fullName>
    </submittedName>
</protein>
<dbReference type="Proteomes" id="UP000609121">
    <property type="component" value="Unassembled WGS sequence"/>
</dbReference>
<dbReference type="Pfam" id="PF07287">
    <property type="entry name" value="AtuA"/>
    <property type="match status" value="1"/>
</dbReference>
<dbReference type="InterPro" id="IPR010839">
    <property type="entry name" value="AtuA_N"/>
</dbReference>
<feature type="domain" description="Acyclic terpene utilisation N-terminal" evidence="1">
    <location>
        <begin position="4"/>
        <end position="440"/>
    </location>
</feature>
<sequence>MTILRIGSGAGYSGDRIEPAVELAEKGGISYLVFECLAERTIAIAQEARLADPQAGYDPLLEARMRAVLPACRQNGIRIISNMGAANPEAAARAVLGVAAELGLPGLKVAAISGDEMRAALVAGGHVLTETGRPAAELGDRLVSANAYLGAAPLVEALAAGADVVLTGRVADPSLFLAPMIHEFGWAADDWERLGRGTILGHLLECAGQVTGGYFADPGVKDVPGLARLGFPLAEVDPDGNGTITKVAGSGGIVTPATVKEQLLYEVHDPAAYLTPDVTADFTGLCVTAAGPDRVRIEGGTGRERPARLKASVGYVAGWRGEGQISYAGPNALARAELAREIVRERLALVGVQAEELRFDLIGMDAILPGMAAGGAPSEVRLRVAGRCATAAEAARIGNEVEALYTNGPASGGGAVKSGGRIVAMLSALVPREAARPQMTMVTG</sequence>
<dbReference type="PANTHER" id="PTHR47472:SF1">
    <property type="entry name" value="DUF1446-DOMAIN-CONTAINING PROTEIN"/>
    <property type="match status" value="1"/>
</dbReference>
<name>A0A8J6YWE8_9RHOB</name>
<dbReference type="PANTHER" id="PTHR47472">
    <property type="entry name" value="PROPIONYL-COA CARBOXYLASE"/>
    <property type="match status" value="1"/>
</dbReference>
<gene>
    <name evidence="2" type="ORF">ICN82_03590</name>
</gene>
<accession>A0A8J6YWE8</accession>
<comment type="caution">
    <text evidence="2">The sequence shown here is derived from an EMBL/GenBank/DDBJ whole genome shotgun (WGS) entry which is preliminary data.</text>
</comment>
<proteinExistence type="predicted"/>
<reference evidence="2" key="1">
    <citation type="submission" date="2020-09" db="EMBL/GenBank/DDBJ databases">
        <title>A novel bacterium of genus Mangrovicoccus, isolated from South China Sea.</title>
        <authorList>
            <person name="Huang H."/>
            <person name="Mo K."/>
            <person name="Hu Y."/>
        </authorList>
    </citation>
    <scope>NUCLEOTIDE SEQUENCE</scope>
    <source>
        <strain evidence="2">HB182678</strain>
    </source>
</reference>
<dbReference type="EMBL" id="JACVXA010000007">
    <property type="protein sequence ID" value="MBE3637283.1"/>
    <property type="molecule type" value="Genomic_DNA"/>
</dbReference>
<evidence type="ECO:0000259" key="1">
    <source>
        <dbReference type="Pfam" id="PF07287"/>
    </source>
</evidence>
<organism evidence="2 3">
    <name type="scientific">Mangrovicoccus algicola</name>
    <dbReference type="NCBI Taxonomy" id="2771008"/>
    <lineage>
        <taxon>Bacteria</taxon>
        <taxon>Pseudomonadati</taxon>
        <taxon>Pseudomonadota</taxon>
        <taxon>Alphaproteobacteria</taxon>
        <taxon>Rhodobacterales</taxon>
        <taxon>Paracoccaceae</taxon>
        <taxon>Mangrovicoccus</taxon>
    </lineage>
</organism>
<keyword evidence="3" id="KW-1185">Reference proteome</keyword>
<evidence type="ECO:0000313" key="3">
    <source>
        <dbReference type="Proteomes" id="UP000609121"/>
    </source>
</evidence>